<proteinExistence type="predicted"/>
<keyword evidence="2" id="KW-1185">Reference proteome</keyword>
<accession>A0ABN7TBB6</accession>
<organism evidence="1 2">
    <name type="scientific">Oikopleura dioica</name>
    <name type="common">Tunicate</name>
    <dbReference type="NCBI Taxonomy" id="34765"/>
    <lineage>
        <taxon>Eukaryota</taxon>
        <taxon>Metazoa</taxon>
        <taxon>Chordata</taxon>
        <taxon>Tunicata</taxon>
        <taxon>Appendicularia</taxon>
        <taxon>Copelata</taxon>
        <taxon>Oikopleuridae</taxon>
        <taxon>Oikopleura</taxon>
    </lineage>
</organism>
<evidence type="ECO:0000313" key="2">
    <source>
        <dbReference type="Proteomes" id="UP001158576"/>
    </source>
</evidence>
<gene>
    <name evidence="1" type="ORF">OKIOD_LOCUS15915</name>
</gene>
<sequence length="164" mass="18618">MVAYKLLLPYTNLAGELVSHTKYFAFRLSSSARSGDDAVFTFTCVSARCKATEMFYGPTSMLTPDRDQLAVATSEDFFQFVSFHNHRHQGQSILHTCSGKPPHIAANAMFRIKLQTTPFSRPRRISEIRSHIDIVREDVNTVFPGFQTENSDDELIDIVLERLK</sequence>
<evidence type="ECO:0000313" key="1">
    <source>
        <dbReference type="EMBL" id="CAG5112999.1"/>
    </source>
</evidence>
<protein>
    <submittedName>
        <fullName evidence="1">Oidioi.mRNA.OKI2018_I69.chr2.g7150.t1.cds</fullName>
    </submittedName>
</protein>
<dbReference type="EMBL" id="OU015567">
    <property type="protein sequence ID" value="CAG5112999.1"/>
    <property type="molecule type" value="Genomic_DNA"/>
</dbReference>
<reference evidence="1 2" key="1">
    <citation type="submission" date="2021-04" db="EMBL/GenBank/DDBJ databases">
        <authorList>
            <person name="Bliznina A."/>
        </authorList>
    </citation>
    <scope>NUCLEOTIDE SEQUENCE [LARGE SCALE GENOMIC DNA]</scope>
</reference>
<name>A0ABN7TBB6_OIKDI</name>
<dbReference type="Proteomes" id="UP001158576">
    <property type="component" value="Chromosome 2"/>
</dbReference>